<dbReference type="InterPro" id="IPR004316">
    <property type="entry name" value="SWEET_rpt"/>
</dbReference>
<evidence type="ECO:0000313" key="12">
    <source>
        <dbReference type="EMBL" id="KAH9319847.1"/>
    </source>
</evidence>
<name>A0AA38GDX2_TAXCH</name>
<reference evidence="12 13" key="1">
    <citation type="journal article" date="2021" name="Nat. Plants">
        <title>The Taxus genome provides insights into paclitaxel biosynthesis.</title>
        <authorList>
            <person name="Xiong X."/>
            <person name="Gou J."/>
            <person name="Liao Q."/>
            <person name="Li Y."/>
            <person name="Zhou Q."/>
            <person name="Bi G."/>
            <person name="Li C."/>
            <person name="Du R."/>
            <person name="Wang X."/>
            <person name="Sun T."/>
            <person name="Guo L."/>
            <person name="Liang H."/>
            <person name="Lu P."/>
            <person name="Wu Y."/>
            <person name="Zhang Z."/>
            <person name="Ro D.K."/>
            <person name="Shang Y."/>
            <person name="Huang S."/>
            <person name="Yan J."/>
        </authorList>
    </citation>
    <scope>NUCLEOTIDE SEQUENCE [LARGE SCALE GENOMIC DNA]</scope>
    <source>
        <strain evidence="12">Ta-2019</strain>
    </source>
</reference>
<feature type="transmembrane region" description="Helical" evidence="11">
    <location>
        <begin position="56"/>
        <end position="79"/>
    </location>
</feature>
<comment type="subcellular location">
    <subcellularLocation>
        <location evidence="1">Cell membrane</location>
        <topology evidence="1">Multi-pass membrane protein</topology>
    </subcellularLocation>
</comment>
<keyword evidence="3" id="KW-0813">Transport</keyword>
<dbReference type="Proteomes" id="UP000824469">
    <property type="component" value="Unassembled WGS sequence"/>
</dbReference>
<evidence type="ECO:0000256" key="10">
    <source>
        <dbReference type="ARBA" id="ARBA00037238"/>
    </source>
</evidence>
<evidence type="ECO:0000256" key="6">
    <source>
        <dbReference type="ARBA" id="ARBA00022692"/>
    </source>
</evidence>
<evidence type="ECO:0000256" key="4">
    <source>
        <dbReference type="ARBA" id="ARBA00022475"/>
    </source>
</evidence>
<dbReference type="PANTHER" id="PTHR10791:SF30">
    <property type="entry name" value="SUGAR TRANSPORTER SWEET1"/>
    <property type="match status" value="1"/>
</dbReference>
<evidence type="ECO:0000313" key="13">
    <source>
        <dbReference type="Proteomes" id="UP000824469"/>
    </source>
</evidence>
<dbReference type="GO" id="GO:0051119">
    <property type="term" value="F:sugar transmembrane transporter activity"/>
    <property type="evidence" value="ECO:0007669"/>
    <property type="project" value="InterPro"/>
</dbReference>
<organism evidence="12 13">
    <name type="scientific">Taxus chinensis</name>
    <name type="common">Chinese yew</name>
    <name type="synonym">Taxus wallichiana var. chinensis</name>
    <dbReference type="NCBI Taxonomy" id="29808"/>
    <lineage>
        <taxon>Eukaryota</taxon>
        <taxon>Viridiplantae</taxon>
        <taxon>Streptophyta</taxon>
        <taxon>Embryophyta</taxon>
        <taxon>Tracheophyta</taxon>
        <taxon>Spermatophyta</taxon>
        <taxon>Pinopsida</taxon>
        <taxon>Pinidae</taxon>
        <taxon>Conifers II</taxon>
        <taxon>Cupressales</taxon>
        <taxon>Taxaceae</taxon>
        <taxon>Taxus</taxon>
    </lineage>
</organism>
<protein>
    <submittedName>
        <fullName evidence="12">Uncharacterized protein</fullName>
    </submittedName>
</protein>
<dbReference type="Pfam" id="PF03083">
    <property type="entry name" value="MtN3_slv"/>
    <property type="match status" value="2"/>
</dbReference>
<evidence type="ECO:0000256" key="7">
    <source>
        <dbReference type="ARBA" id="ARBA00022737"/>
    </source>
</evidence>
<dbReference type="GO" id="GO:0005886">
    <property type="term" value="C:plasma membrane"/>
    <property type="evidence" value="ECO:0007669"/>
    <property type="project" value="UniProtKB-SubCell"/>
</dbReference>
<keyword evidence="9 11" id="KW-0472">Membrane</keyword>
<keyword evidence="4" id="KW-1003">Cell membrane</keyword>
<sequence length="161" mass="18029">NLTSLALYLSPMATFWGIYKLRSNQEYSGLPYVRTLFTCALWLLYGAPFVKPHSTLLLTVNGAGFVLEIFYVLSFLIFASEKTKGLVIKTKSVEYMPFLPSLFNTLNTLVWSGYSVISRDIFLAQIPKLTEFDTVKGEKRKNTFGTSGQLVRGGCKSAENT</sequence>
<comment type="caution">
    <text evidence="12">The sequence shown here is derived from an EMBL/GenBank/DDBJ whole genome shotgun (WGS) entry which is preliminary data.</text>
</comment>
<keyword evidence="13" id="KW-1185">Reference proteome</keyword>
<dbReference type="InterPro" id="IPR047664">
    <property type="entry name" value="SWEET"/>
</dbReference>
<comment type="similarity">
    <text evidence="2">Belongs to the SWEET sugar transporter family.</text>
</comment>
<comment type="function">
    <text evidence="10">Mediates both low-affinity uptake and efflux of sugar across the plasma membrane.</text>
</comment>
<dbReference type="FunFam" id="1.20.1280.290:FF:000001">
    <property type="entry name" value="Bidirectional sugar transporter SWEET"/>
    <property type="match status" value="1"/>
</dbReference>
<evidence type="ECO:0000256" key="9">
    <source>
        <dbReference type="ARBA" id="ARBA00023136"/>
    </source>
</evidence>
<feature type="non-terminal residue" evidence="12">
    <location>
        <position position="161"/>
    </location>
</feature>
<evidence type="ECO:0000256" key="11">
    <source>
        <dbReference type="SAM" id="Phobius"/>
    </source>
</evidence>
<evidence type="ECO:0000256" key="1">
    <source>
        <dbReference type="ARBA" id="ARBA00004651"/>
    </source>
</evidence>
<proteinExistence type="inferred from homology"/>
<dbReference type="AlphaFoldDB" id="A0AA38GDX2"/>
<keyword evidence="5" id="KW-0762">Sugar transport</keyword>
<gene>
    <name evidence="12" type="ORF">KI387_021616</name>
</gene>
<dbReference type="PANTHER" id="PTHR10791">
    <property type="entry name" value="RAG1-ACTIVATING PROTEIN 1"/>
    <property type="match status" value="1"/>
</dbReference>
<feature type="transmembrane region" description="Helical" evidence="11">
    <location>
        <begin position="32"/>
        <end position="50"/>
    </location>
</feature>
<evidence type="ECO:0000256" key="3">
    <source>
        <dbReference type="ARBA" id="ARBA00022448"/>
    </source>
</evidence>
<evidence type="ECO:0000256" key="5">
    <source>
        <dbReference type="ARBA" id="ARBA00022597"/>
    </source>
</evidence>
<evidence type="ECO:0000256" key="8">
    <source>
        <dbReference type="ARBA" id="ARBA00022989"/>
    </source>
</evidence>
<keyword evidence="7" id="KW-0677">Repeat</keyword>
<keyword evidence="8 11" id="KW-1133">Transmembrane helix</keyword>
<evidence type="ECO:0000256" key="2">
    <source>
        <dbReference type="ARBA" id="ARBA00007809"/>
    </source>
</evidence>
<dbReference type="EMBL" id="JAHRHJ020000004">
    <property type="protein sequence ID" value="KAH9319847.1"/>
    <property type="molecule type" value="Genomic_DNA"/>
</dbReference>
<accession>A0AA38GDX2</accession>
<keyword evidence="6 11" id="KW-0812">Transmembrane</keyword>
<dbReference type="Gene3D" id="1.20.1280.290">
    <property type="match status" value="2"/>
</dbReference>